<protein>
    <submittedName>
        <fullName evidence="1">Uncharacterized protein</fullName>
    </submittedName>
</protein>
<dbReference type="PANTHER" id="PTHR33186">
    <property type="entry name" value="OS10G0136150 PROTEIN-RELATED"/>
    <property type="match status" value="1"/>
</dbReference>
<dbReference type="Proteomes" id="UP000026960">
    <property type="component" value="Chromosome 10"/>
</dbReference>
<dbReference type="AlphaFoldDB" id="A0A0D3HB05"/>
<dbReference type="Gramene" id="OBART10G01850.1">
    <property type="protein sequence ID" value="OBART10G01850.1"/>
    <property type="gene ID" value="OBART10G01850"/>
</dbReference>
<dbReference type="PANTHER" id="PTHR33186:SF13">
    <property type="entry name" value="OS10G0138300 PROTEIN"/>
    <property type="match status" value="1"/>
</dbReference>
<proteinExistence type="predicted"/>
<dbReference type="HOGENOM" id="CLU_1920287_0_0_1"/>
<evidence type="ECO:0000313" key="1">
    <source>
        <dbReference type="EnsemblPlants" id="OBART10G01850.1"/>
    </source>
</evidence>
<sequence length="132" mass="14887">MRPNQSYHQVLDSDSDDEIWRLPRVVGFIDDPNSILVRTELGVFMVDILSNEYEQLSHRINFTTVYPYVSFYTTVGKTNFNEPMLIDNGNNGEDEEQTNVSVTSSVQVHCCVIAWHGASSLAVIVILGQDDC</sequence>
<evidence type="ECO:0000313" key="2">
    <source>
        <dbReference type="Proteomes" id="UP000026960"/>
    </source>
</evidence>
<dbReference type="EnsemblPlants" id="OBART10G01850.1">
    <property type="protein sequence ID" value="OBART10G01850.1"/>
    <property type="gene ID" value="OBART10G01850"/>
</dbReference>
<dbReference type="STRING" id="65489.A0A0D3HB05"/>
<accession>A0A0D3HB05</accession>
<keyword evidence="2" id="KW-1185">Reference proteome</keyword>
<dbReference type="PaxDb" id="65489-OBART10G01850.1"/>
<name>A0A0D3HB05_9ORYZ</name>
<reference evidence="1" key="2">
    <citation type="submission" date="2015-03" db="UniProtKB">
        <authorList>
            <consortium name="EnsemblPlants"/>
        </authorList>
    </citation>
    <scope>IDENTIFICATION</scope>
</reference>
<organism evidence="1">
    <name type="scientific">Oryza barthii</name>
    <dbReference type="NCBI Taxonomy" id="65489"/>
    <lineage>
        <taxon>Eukaryota</taxon>
        <taxon>Viridiplantae</taxon>
        <taxon>Streptophyta</taxon>
        <taxon>Embryophyta</taxon>
        <taxon>Tracheophyta</taxon>
        <taxon>Spermatophyta</taxon>
        <taxon>Magnoliopsida</taxon>
        <taxon>Liliopsida</taxon>
        <taxon>Poales</taxon>
        <taxon>Poaceae</taxon>
        <taxon>BOP clade</taxon>
        <taxon>Oryzoideae</taxon>
        <taxon>Oryzeae</taxon>
        <taxon>Oryzinae</taxon>
        <taxon>Oryza</taxon>
    </lineage>
</organism>
<reference evidence="1" key="1">
    <citation type="journal article" date="2009" name="Rice">
        <title>De Novo Next Generation Sequencing of Plant Genomes.</title>
        <authorList>
            <person name="Rounsley S."/>
            <person name="Marri P.R."/>
            <person name="Yu Y."/>
            <person name="He R."/>
            <person name="Sisneros N."/>
            <person name="Goicoechea J.L."/>
            <person name="Lee S.J."/>
            <person name="Angelova A."/>
            <person name="Kudrna D."/>
            <person name="Luo M."/>
            <person name="Affourtit J."/>
            <person name="Desany B."/>
            <person name="Knight J."/>
            <person name="Niazi F."/>
            <person name="Egholm M."/>
            <person name="Wing R.A."/>
        </authorList>
    </citation>
    <scope>NUCLEOTIDE SEQUENCE [LARGE SCALE GENOMIC DNA]</scope>
    <source>
        <strain evidence="1">cv. IRGC 105608</strain>
    </source>
</reference>